<sequence length="103" mass="10558">MAPSSGLADRQTVTVSASGFQPGHDVYVVECGQSGPACHSTEYRHASVDGDGRLQVSLPAYRTFAGVGGDGVARSVDCAAVQCSFVALDPVTNEHAEAVISFG</sequence>
<evidence type="ECO:0000256" key="3">
    <source>
        <dbReference type="ARBA" id="ARBA00023022"/>
    </source>
</evidence>
<dbReference type="SUPFAM" id="SSF49319">
    <property type="entry name" value="Actinoxanthin-like"/>
    <property type="match status" value="1"/>
</dbReference>
<organism evidence="6 7">
    <name type="scientific">Planosporangium thailandense</name>
    <dbReference type="NCBI Taxonomy" id="765197"/>
    <lineage>
        <taxon>Bacteria</taxon>
        <taxon>Bacillati</taxon>
        <taxon>Actinomycetota</taxon>
        <taxon>Actinomycetes</taxon>
        <taxon>Micromonosporales</taxon>
        <taxon>Micromonosporaceae</taxon>
        <taxon>Planosporangium</taxon>
    </lineage>
</organism>
<evidence type="ECO:0000313" key="7">
    <source>
        <dbReference type="Proteomes" id="UP000722989"/>
    </source>
</evidence>
<keyword evidence="3" id="KW-0044">Antibiotic</keyword>
<dbReference type="Gene3D" id="2.60.40.230">
    <property type="entry name" value="Neocarzinostatin-like"/>
    <property type="match status" value="1"/>
</dbReference>
<comment type="caution">
    <text evidence="6">The sequence shown here is derived from an EMBL/GenBank/DDBJ whole genome shotgun (WGS) entry which is preliminary data.</text>
</comment>
<evidence type="ECO:0000256" key="1">
    <source>
        <dbReference type="ARBA" id="ARBA00010648"/>
    </source>
</evidence>
<evidence type="ECO:0000256" key="4">
    <source>
        <dbReference type="ARBA" id="ARBA00023125"/>
    </source>
</evidence>
<dbReference type="Proteomes" id="UP000722989">
    <property type="component" value="Unassembled WGS sequence"/>
</dbReference>
<protein>
    <submittedName>
        <fullName evidence="6">Uncharacterized protein</fullName>
    </submittedName>
</protein>
<keyword evidence="4" id="KW-0238">DNA-binding</keyword>
<dbReference type="InterPro" id="IPR027273">
    <property type="entry name" value="Neocarzinostatin-like"/>
</dbReference>
<proteinExistence type="inferred from homology"/>
<dbReference type="EMBL" id="JAATVY010000014">
    <property type="protein sequence ID" value="NJC71914.1"/>
    <property type="molecule type" value="Genomic_DNA"/>
</dbReference>
<evidence type="ECO:0000313" key="6">
    <source>
        <dbReference type="EMBL" id="NJC71914.1"/>
    </source>
</evidence>
<evidence type="ECO:0000256" key="5">
    <source>
        <dbReference type="ARBA" id="ARBA00023157"/>
    </source>
</evidence>
<keyword evidence="5" id="KW-1015">Disulfide bond</keyword>
<keyword evidence="2" id="KW-0929">Antimicrobial</keyword>
<keyword evidence="7" id="KW-1185">Reference proteome</keyword>
<gene>
    <name evidence="6" type="ORF">HC031_19655</name>
</gene>
<accession>A0ABX0Y3K5</accession>
<comment type="similarity">
    <text evidence="1">Belongs to the neocarzinostatin family.</text>
</comment>
<reference evidence="6 7" key="1">
    <citation type="submission" date="2020-03" db="EMBL/GenBank/DDBJ databases">
        <title>WGS of the type strain of Planosporangium spp.</title>
        <authorList>
            <person name="Thawai C."/>
        </authorList>
    </citation>
    <scope>NUCLEOTIDE SEQUENCE [LARGE SCALE GENOMIC DNA]</scope>
    <source>
        <strain evidence="6 7">TBRC 5610</strain>
    </source>
</reference>
<dbReference type="InterPro" id="IPR002186">
    <property type="entry name" value="Neocarzinostatin_fam"/>
</dbReference>
<evidence type="ECO:0000256" key="2">
    <source>
        <dbReference type="ARBA" id="ARBA00022529"/>
    </source>
</evidence>
<dbReference type="Pfam" id="PF00960">
    <property type="entry name" value="Neocarzinostat"/>
    <property type="match status" value="1"/>
</dbReference>
<dbReference type="NCBIfam" id="NF040680">
    <property type="entry name" value="chromo_anti"/>
    <property type="match status" value="1"/>
</dbReference>
<name>A0ABX0Y3K5_9ACTN</name>